<dbReference type="SUPFAM" id="SSF48657">
    <property type="entry name" value="FinO-like"/>
    <property type="match status" value="1"/>
</dbReference>
<gene>
    <name evidence="3" type="ORF">A6M23_02030</name>
</gene>
<name>A0A1C2IHT6_ACITH</name>
<sequence length="139" mass="16095">MKPAISIIKDPAKGMPVTNTRPRRKKLRQSTVEDQPVIWDLVQRFPLFSAPSPMKLGVNAELQQFCRAAIPEDMMSRTRVRLAVHYFLFHWTRQPAYQAALKAGGPRYDLWMKPCGGVLDEETDHRKFRMTRQAAKHHP</sequence>
<dbReference type="GO" id="GO:0003723">
    <property type="term" value="F:RNA binding"/>
    <property type="evidence" value="ECO:0007669"/>
    <property type="project" value="UniProtKB-KW"/>
</dbReference>
<comment type="caution">
    <text evidence="3">The sequence shown here is derived from an EMBL/GenBank/DDBJ whole genome shotgun (WGS) entry which is preliminary data.</text>
</comment>
<dbReference type="Proteomes" id="UP000095008">
    <property type="component" value="Unassembled WGS sequence"/>
</dbReference>
<protein>
    <recommendedName>
        <fullName evidence="2">ProQ/FinO domain-containing protein</fullName>
    </recommendedName>
</protein>
<keyword evidence="4" id="KW-1185">Reference proteome</keyword>
<evidence type="ECO:0000256" key="1">
    <source>
        <dbReference type="ARBA" id="ARBA00022884"/>
    </source>
</evidence>
<accession>A0A1C2IHT6</accession>
<dbReference type="InterPro" id="IPR036442">
    <property type="entry name" value="ProQ/FinO_sf"/>
</dbReference>
<dbReference type="InterPro" id="IPR016103">
    <property type="entry name" value="ProQ/FinO"/>
</dbReference>
<dbReference type="RefSeq" id="WP_065975172.1">
    <property type="nucleotide sequence ID" value="NZ_LWRY01000012.1"/>
</dbReference>
<evidence type="ECO:0000259" key="2">
    <source>
        <dbReference type="SMART" id="SM00945"/>
    </source>
</evidence>
<dbReference type="EMBL" id="LWRY01000012">
    <property type="protein sequence ID" value="OCX75549.1"/>
    <property type="molecule type" value="Genomic_DNA"/>
</dbReference>
<feature type="domain" description="ProQ/FinO" evidence="2">
    <location>
        <begin position="30"/>
        <end position="139"/>
    </location>
</feature>
<evidence type="ECO:0000313" key="4">
    <source>
        <dbReference type="Proteomes" id="UP000095008"/>
    </source>
</evidence>
<organism evidence="3 4">
    <name type="scientific">Acidithiobacillus thiooxidans</name>
    <name type="common">Thiobacillus thiooxidans</name>
    <dbReference type="NCBI Taxonomy" id="930"/>
    <lineage>
        <taxon>Bacteria</taxon>
        <taxon>Pseudomonadati</taxon>
        <taxon>Pseudomonadota</taxon>
        <taxon>Acidithiobacillia</taxon>
        <taxon>Acidithiobacillales</taxon>
        <taxon>Acidithiobacillaceae</taxon>
        <taxon>Acidithiobacillus</taxon>
    </lineage>
</organism>
<dbReference type="AlphaFoldDB" id="A0A1C2IHT6"/>
<dbReference type="Gene3D" id="1.10.1710.10">
    <property type="entry name" value="ProQ/FinO domain"/>
    <property type="match status" value="1"/>
</dbReference>
<evidence type="ECO:0000313" key="3">
    <source>
        <dbReference type="EMBL" id="OCX75549.1"/>
    </source>
</evidence>
<reference evidence="3" key="1">
    <citation type="journal article" date="2016" name="Int. J. Mol. Sci.">
        <title>Comparative genomics of the extreme acidophile Acidithiobacillus thiooxidans reveals intraspecific divergence and niche adaptation.</title>
        <authorList>
            <person name="Zhang X."/>
            <person name="Feng X."/>
            <person name="Tao J."/>
            <person name="Ma L."/>
            <person name="Xiao Y."/>
            <person name="Liang Y."/>
            <person name="Liu X."/>
            <person name="Yin H."/>
        </authorList>
    </citation>
    <scope>NUCLEOTIDE SEQUENCE [LARGE SCALE GENOMIC DNA]</scope>
    <source>
        <strain evidence="3">DXS-W</strain>
    </source>
</reference>
<dbReference type="OrthoDB" id="8421419at2"/>
<keyword evidence="1" id="KW-0694">RNA-binding</keyword>
<dbReference type="Pfam" id="PF04352">
    <property type="entry name" value="ProQ"/>
    <property type="match status" value="1"/>
</dbReference>
<dbReference type="SMART" id="SM00945">
    <property type="entry name" value="ProQ"/>
    <property type="match status" value="1"/>
</dbReference>
<proteinExistence type="predicted"/>